<proteinExistence type="predicted"/>
<feature type="transmembrane region" description="Helical" evidence="1">
    <location>
        <begin position="463"/>
        <end position="484"/>
    </location>
</feature>
<keyword evidence="1" id="KW-0472">Membrane</keyword>
<gene>
    <name evidence="2" type="ORF">ENR15_00405</name>
</gene>
<evidence type="ECO:0000256" key="1">
    <source>
        <dbReference type="SAM" id="Phobius"/>
    </source>
</evidence>
<protein>
    <submittedName>
        <fullName evidence="2">Uncharacterized protein</fullName>
    </submittedName>
</protein>
<name>A0A7C3ZHQ9_9CYAN</name>
<sequence length="491" mass="56566">MTMKYLIYPTVQLFLYDLRESFGDNPDKIAANWDNFRRKLPEEWHQKLEPYNLDFEPEYVELHQNRLEQFVADDSARYQGFYYPVRMSDMYGLLLDCSVNQQQELQRCEPSIKEIKAEIDRRISDHQPTLGQTWLIYAQLPQFGSHLPADIAKRCYKSLIPDANWDNDYQGQGQIFGGTAFELWRFKSGVPDIPANHHQSPGTATPIFQNHHVMIILYPDATAAKQGAELFSEWMRLFGYRAKIMWAYEQGRFLKKRLKSYASTIQDCLRTIYEENHQTLPLPTLQETLNLGIKISQKYNIDVDYLADQSRTIAINLDNYQKVIENIAQRLQVAELGTVPRAANVTFLANFSDLVAKKYGRQVEKDYENLRPGLQRLELAIATIRSLVEVERARQERRFQNNITIFGWGLGAAALVSSLSAQFPYVIVPVEVLTTEPTTPPDRNSITTVELQPSLSASWSGPLISLGYSLMAALLFSFIAWLWIKITDRTD</sequence>
<organism evidence="2">
    <name type="scientific">Planktothricoides sp. SpSt-374</name>
    <dbReference type="NCBI Taxonomy" id="2282167"/>
    <lineage>
        <taxon>Bacteria</taxon>
        <taxon>Bacillati</taxon>
        <taxon>Cyanobacteriota</taxon>
        <taxon>Cyanophyceae</taxon>
        <taxon>Oscillatoriophycideae</taxon>
        <taxon>Oscillatoriales</taxon>
        <taxon>Oscillatoriaceae</taxon>
        <taxon>Planktothricoides</taxon>
    </lineage>
</organism>
<dbReference type="AlphaFoldDB" id="A0A7C3ZHQ9"/>
<dbReference type="EMBL" id="DSPX01000003">
    <property type="protein sequence ID" value="HGF99161.1"/>
    <property type="molecule type" value="Genomic_DNA"/>
</dbReference>
<evidence type="ECO:0000313" key="2">
    <source>
        <dbReference type="EMBL" id="HGF99161.1"/>
    </source>
</evidence>
<feature type="transmembrane region" description="Helical" evidence="1">
    <location>
        <begin position="403"/>
        <end position="427"/>
    </location>
</feature>
<comment type="caution">
    <text evidence="2">The sequence shown here is derived from an EMBL/GenBank/DDBJ whole genome shotgun (WGS) entry which is preliminary data.</text>
</comment>
<reference evidence="2" key="1">
    <citation type="journal article" date="2020" name="mSystems">
        <title>Genome- and Community-Level Interaction Insights into Carbon Utilization and Element Cycling Functions of Hydrothermarchaeota in Hydrothermal Sediment.</title>
        <authorList>
            <person name="Zhou Z."/>
            <person name="Liu Y."/>
            <person name="Xu W."/>
            <person name="Pan J."/>
            <person name="Luo Z.H."/>
            <person name="Li M."/>
        </authorList>
    </citation>
    <scope>NUCLEOTIDE SEQUENCE [LARGE SCALE GENOMIC DNA]</scope>
    <source>
        <strain evidence="2">SpSt-374</strain>
    </source>
</reference>
<accession>A0A7C3ZHQ9</accession>
<keyword evidence="1" id="KW-1133">Transmembrane helix</keyword>
<keyword evidence="1" id="KW-0812">Transmembrane</keyword>